<proteinExistence type="inferred from homology"/>
<dbReference type="PIRSF" id="PIRSF036565">
    <property type="entry name" value="Pyruvt_ip_decrb"/>
    <property type="match status" value="1"/>
</dbReference>
<evidence type="ECO:0000256" key="7">
    <source>
        <dbReference type="ARBA" id="ARBA00023239"/>
    </source>
</evidence>
<protein>
    <recommendedName>
        <fullName evidence="15">Pyruvate decarboxylase</fullName>
    </recommendedName>
</protein>
<keyword evidence="3 8" id="KW-0479">Metal-binding</keyword>
<organism evidence="13 14">
    <name type="scientific">Candida verbasci</name>
    <dbReference type="NCBI Taxonomy" id="1227364"/>
    <lineage>
        <taxon>Eukaryota</taxon>
        <taxon>Fungi</taxon>
        <taxon>Dikarya</taxon>
        <taxon>Ascomycota</taxon>
        <taxon>Saccharomycotina</taxon>
        <taxon>Pichiomycetes</taxon>
        <taxon>Debaryomycetaceae</taxon>
        <taxon>Candida/Lodderomyces clade</taxon>
        <taxon>Candida</taxon>
    </lineage>
</organism>
<dbReference type="GO" id="GO:0030976">
    <property type="term" value="F:thiamine pyrophosphate binding"/>
    <property type="evidence" value="ECO:0007669"/>
    <property type="project" value="InterPro"/>
</dbReference>
<keyword evidence="6 9" id="KW-0786">Thiamine pyrophosphate</keyword>
<dbReference type="Gene3D" id="3.40.50.970">
    <property type="match status" value="2"/>
</dbReference>
<evidence type="ECO:0000256" key="9">
    <source>
        <dbReference type="RuleBase" id="RU362132"/>
    </source>
</evidence>
<comment type="cofactor">
    <cofactor evidence="8">
        <name>Mg(2+)</name>
        <dbReference type="ChEBI" id="CHEBI:18420"/>
    </cofactor>
    <text evidence="8">Binds 1 Mg(2+) per subunit.</text>
</comment>
<dbReference type="CDD" id="cd07038">
    <property type="entry name" value="TPP_PYR_PDC_IPDC_like"/>
    <property type="match status" value="1"/>
</dbReference>
<dbReference type="InterPro" id="IPR029061">
    <property type="entry name" value="THDP-binding"/>
</dbReference>
<dbReference type="EMBL" id="CANTUO010000003">
    <property type="protein sequence ID" value="CAI5758547.1"/>
    <property type="molecule type" value="Genomic_DNA"/>
</dbReference>
<dbReference type="InterPro" id="IPR047213">
    <property type="entry name" value="TPP_PYR_PDC_IPDC-like"/>
</dbReference>
<evidence type="ECO:0000256" key="6">
    <source>
        <dbReference type="ARBA" id="ARBA00023052"/>
    </source>
</evidence>
<evidence type="ECO:0000256" key="1">
    <source>
        <dbReference type="ARBA" id="ARBA00001964"/>
    </source>
</evidence>
<dbReference type="CDD" id="cd02005">
    <property type="entry name" value="TPP_PDC_IPDC"/>
    <property type="match status" value="1"/>
</dbReference>
<dbReference type="Pfam" id="PF02775">
    <property type="entry name" value="TPP_enzyme_C"/>
    <property type="match status" value="1"/>
</dbReference>
<dbReference type="InterPro" id="IPR047214">
    <property type="entry name" value="TPP_PDC_IPDC"/>
</dbReference>
<dbReference type="InterPro" id="IPR012000">
    <property type="entry name" value="Thiamin_PyroP_enz_cen_dom"/>
</dbReference>
<dbReference type="SUPFAM" id="SSF52518">
    <property type="entry name" value="Thiamin diphosphate-binding fold (THDP-binding)"/>
    <property type="match status" value="2"/>
</dbReference>
<dbReference type="GO" id="GO:0005634">
    <property type="term" value="C:nucleus"/>
    <property type="evidence" value="ECO:0007669"/>
    <property type="project" value="TreeGrafter"/>
</dbReference>
<dbReference type="GO" id="GO:0005829">
    <property type="term" value="C:cytosol"/>
    <property type="evidence" value="ECO:0007669"/>
    <property type="project" value="TreeGrafter"/>
</dbReference>
<evidence type="ECO:0000313" key="14">
    <source>
        <dbReference type="Proteomes" id="UP001152885"/>
    </source>
</evidence>
<evidence type="ECO:0000256" key="3">
    <source>
        <dbReference type="ARBA" id="ARBA00022723"/>
    </source>
</evidence>
<dbReference type="FunFam" id="3.40.50.970:FF:000024">
    <property type="entry name" value="Pyruvate decarboxylase isozyme"/>
    <property type="match status" value="1"/>
</dbReference>
<keyword evidence="7" id="KW-0456">Lyase</keyword>
<feature type="domain" description="Thiamine pyrophosphate enzyme N-terminal TPP-binding" evidence="12">
    <location>
        <begin position="12"/>
        <end position="127"/>
    </location>
</feature>
<feature type="domain" description="Thiamine pyrophosphate enzyme central" evidence="10">
    <location>
        <begin position="219"/>
        <end position="344"/>
    </location>
</feature>
<name>A0A9W4XAP0_9ASCO</name>
<dbReference type="GO" id="GO:0004737">
    <property type="term" value="F:pyruvate decarboxylase activity"/>
    <property type="evidence" value="ECO:0007669"/>
    <property type="project" value="TreeGrafter"/>
</dbReference>
<evidence type="ECO:0000256" key="4">
    <source>
        <dbReference type="ARBA" id="ARBA00022793"/>
    </source>
</evidence>
<dbReference type="InterPro" id="IPR029035">
    <property type="entry name" value="DHS-like_NAD/FAD-binding_dom"/>
</dbReference>
<feature type="binding site" evidence="8">
    <location>
        <position position="465"/>
    </location>
    <ligand>
        <name>Mg(2+)</name>
        <dbReference type="ChEBI" id="CHEBI:18420"/>
    </ligand>
</feature>
<sequence length="583" mass="64271">MSNSNSNSDQITLGTYLFKRLNQKPVDVKNVFGVPGDFNLALLDHIDEVEGMKWVGSVNELNAGYSADGYSRVKNGFSASGSAIGAVITTFGVGELSAVNAIAGAYSEHIGLVHIVGIPSIEAQKQELLLHHTLGNGDFTVFQKISQFISETTAALSDINTACEEIDRVIESAFVNQRPTYLAFPSNLVNSKVPKSKLDKPLNLTPPPNNKQIQEEVLDTIIDLLAKSKSPVIIVDACCNRHNATYEASKLIELSNFRFAVTPMAKGSRDIDESDPRFIGCYVGDLSYPQVKDLVESSDLVLSLGAVLSDFNTGAFSYSLDTSKVVEFHSDYTKIKSAQYPKIRMKELLGKLVESPKLKEIVEKNEKPVIKTDEFEPVQLKDDETITQAWLWTNLGGWLKEGDVIITETGTSNFGIIQTKFPKNTIGISQVLWGSIGYSVGAAAGAVIAAEEVDKSRRVILFVGDGSLQLTVQELSTMVRHKNNIYIFVINNSGFTIERLIHGLHASYNDIQSWEHTDLLKLFKAENFESLRVNNVGEIKKLFADEEFSKNTKIRLVEVMMEMLDAPENLVKQAEKSSETNDG</sequence>
<gene>
    <name evidence="13" type="ORF">CANVERA_P3059</name>
</gene>
<dbReference type="InterPro" id="IPR011766">
    <property type="entry name" value="TPP_enzyme_TPP-bd"/>
</dbReference>
<dbReference type="InterPro" id="IPR012001">
    <property type="entry name" value="Thiamin_PyroP_enz_TPP-bd_dom"/>
</dbReference>
<feature type="domain" description="Thiamine pyrophosphate enzyme TPP-binding" evidence="11">
    <location>
        <begin position="421"/>
        <end position="545"/>
    </location>
</feature>
<keyword evidence="5 8" id="KW-0460">Magnesium</keyword>
<dbReference type="Pfam" id="PF00205">
    <property type="entry name" value="TPP_enzyme_M"/>
    <property type="match status" value="1"/>
</dbReference>
<comment type="cofactor">
    <cofactor evidence="1">
        <name>thiamine diphosphate</name>
        <dbReference type="ChEBI" id="CHEBI:58937"/>
    </cofactor>
</comment>
<evidence type="ECO:0008006" key="15">
    <source>
        <dbReference type="Google" id="ProtNLM"/>
    </source>
</evidence>
<dbReference type="GO" id="GO:0000287">
    <property type="term" value="F:magnesium ion binding"/>
    <property type="evidence" value="ECO:0007669"/>
    <property type="project" value="InterPro"/>
</dbReference>
<reference evidence="13" key="1">
    <citation type="submission" date="2022-12" db="EMBL/GenBank/DDBJ databases">
        <authorList>
            <person name="Brejova B."/>
        </authorList>
    </citation>
    <scope>NUCLEOTIDE SEQUENCE</scope>
</reference>
<keyword evidence="14" id="KW-1185">Reference proteome</keyword>
<evidence type="ECO:0000259" key="12">
    <source>
        <dbReference type="Pfam" id="PF02776"/>
    </source>
</evidence>
<evidence type="ECO:0000256" key="8">
    <source>
        <dbReference type="PIRSR" id="PIRSR036565-2"/>
    </source>
</evidence>
<dbReference type="Proteomes" id="UP001152885">
    <property type="component" value="Unassembled WGS sequence"/>
</dbReference>
<evidence type="ECO:0000313" key="13">
    <source>
        <dbReference type="EMBL" id="CAI5758547.1"/>
    </source>
</evidence>
<dbReference type="GO" id="GO:0000949">
    <property type="term" value="P:aromatic amino acid family catabolic process to alcohol via Ehrlich pathway"/>
    <property type="evidence" value="ECO:0007669"/>
    <property type="project" value="TreeGrafter"/>
</dbReference>
<evidence type="ECO:0000256" key="2">
    <source>
        <dbReference type="ARBA" id="ARBA00007812"/>
    </source>
</evidence>
<dbReference type="InterPro" id="IPR012110">
    <property type="entry name" value="PDC/IPDC-like"/>
</dbReference>
<dbReference type="PANTHER" id="PTHR43452">
    <property type="entry name" value="PYRUVATE DECARBOXYLASE"/>
    <property type="match status" value="1"/>
</dbReference>
<dbReference type="FunFam" id="3.40.50.970:FF:000019">
    <property type="entry name" value="Pyruvate decarboxylase isozyme"/>
    <property type="match status" value="1"/>
</dbReference>
<evidence type="ECO:0000256" key="5">
    <source>
        <dbReference type="ARBA" id="ARBA00022842"/>
    </source>
</evidence>
<dbReference type="Pfam" id="PF02776">
    <property type="entry name" value="TPP_enzyme_N"/>
    <property type="match status" value="1"/>
</dbReference>
<dbReference type="AlphaFoldDB" id="A0A9W4XAP0"/>
<dbReference type="SUPFAM" id="SSF52467">
    <property type="entry name" value="DHS-like NAD/FAD-binding domain"/>
    <property type="match status" value="1"/>
</dbReference>
<feature type="binding site" evidence="8">
    <location>
        <position position="492"/>
    </location>
    <ligand>
        <name>Mg(2+)</name>
        <dbReference type="ChEBI" id="CHEBI:18420"/>
    </ligand>
</feature>
<evidence type="ECO:0000259" key="10">
    <source>
        <dbReference type="Pfam" id="PF00205"/>
    </source>
</evidence>
<evidence type="ECO:0000259" key="11">
    <source>
        <dbReference type="Pfam" id="PF02775"/>
    </source>
</evidence>
<keyword evidence="4" id="KW-0210">Decarboxylase</keyword>
<dbReference type="PANTHER" id="PTHR43452:SF30">
    <property type="entry name" value="PYRUVATE DECARBOXYLASE ISOZYME 1-RELATED"/>
    <property type="match status" value="1"/>
</dbReference>
<comment type="caution">
    <text evidence="13">The sequence shown here is derived from an EMBL/GenBank/DDBJ whole genome shotgun (WGS) entry which is preliminary data.</text>
</comment>
<comment type="similarity">
    <text evidence="2 9">Belongs to the TPP enzyme family.</text>
</comment>
<dbReference type="OrthoDB" id="3970464at2759"/>
<dbReference type="Gene3D" id="3.40.50.1220">
    <property type="entry name" value="TPP-binding domain"/>
    <property type="match status" value="1"/>
</dbReference>
<feature type="binding site" evidence="8">
    <location>
        <position position="494"/>
    </location>
    <ligand>
        <name>Mg(2+)</name>
        <dbReference type="ChEBI" id="CHEBI:18420"/>
    </ligand>
</feature>
<accession>A0A9W4XAP0</accession>